<organism evidence="1 2">
    <name type="scientific">Romanomermis culicivorax</name>
    <name type="common">Nematode worm</name>
    <dbReference type="NCBI Taxonomy" id="13658"/>
    <lineage>
        <taxon>Eukaryota</taxon>
        <taxon>Metazoa</taxon>
        <taxon>Ecdysozoa</taxon>
        <taxon>Nematoda</taxon>
        <taxon>Enoplea</taxon>
        <taxon>Dorylaimia</taxon>
        <taxon>Mermithida</taxon>
        <taxon>Mermithoidea</taxon>
        <taxon>Mermithidae</taxon>
        <taxon>Romanomermis</taxon>
    </lineage>
</organism>
<dbReference type="WBParaSite" id="nRc.2.0.1.t42251-RA">
    <property type="protein sequence ID" value="nRc.2.0.1.t42251-RA"/>
    <property type="gene ID" value="nRc.2.0.1.g42251"/>
</dbReference>
<evidence type="ECO:0000313" key="1">
    <source>
        <dbReference type="Proteomes" id="UP000887565"/>
    </source>
</evidence>
<evidence type="ECO:0000313" key="2">
    <source>
        <dbReference type="WBParaSite" id="nRc.2.0.1.t42251-RA"/>
    </source>
</evidence>
<dbReference type="AlphaFoldDB" id="A0A915KXL7"/>
<dbReference type="Proteomes" id="UP000887565">
    <property type="component" value="Unplaced"/>
</dbReference>
<accession>A0A915KXL7</accession>
<proteinExistence type="predicted"/>
<protein>
    <submittedName>
        <fullName evidence="2">Uncharacterized protein</fullName>
    </submittedName>
</protein>
<name>A0A915KXL7_ROMCU</name>
<sequence>MKVVRRRNQSPSTCKKLKWWRGDNGNGYCGRFDRGVVGRRRRIQSICHQLRAELVAKRGPIRMEDDRGSLICTWAKPRS</sequence>
<keyword evidence="1" id="KW-1185">Reference proteome</keyword>
<reference evidence="2" key="1">
    <citation type="submission" date="2022-11" db="UniProtKB">
        <authorList>
            <consortium name="WormBaseParasite"/>
        </authorList>
    </citation>
    <scope>IDENTIFICATION</scope>
</reference>